<accession>A0AC34QYT2</accession>
<dbReference type="WBParaSite" id="JU765_v2.g20490.t1">
    <property type="protein sequence ID" value="JU765_v2.g20490.t1"/>
    <property type="gene ID" value="JU765_v2.g20490"/>
</dbReference>
<organism evidence="1 2">
    <name type="scientific">Panagrolaimus sp. JU765</name>
    <dbReference type="NCBI Taxonomy" id="591449"/>
    <lineage>
        <taxon>Eukaryota</taxon>
        <taxon>Metazoa</taxon>
        <taxon>Ecdysozoa</taxon>
        <taxon>Nematoda</taxon>
        <taxon>Chromadorea</taxon>
        <taxon>Rhabditida</taxon>
        <taxon>Tylenchina</taxon>
        <taxon>Panagrolaimomorpha</taxon>
        <taxon>Panagrolaimoidea</taxon>
        <taxon>Panagrolaimidae</taxon>
        <taxon>Panagrolaimus</taxon>
    </lineage>
</organism>
<sequence>MTFDLRNFDPSLSAGSKIWILVTTKDRVEKAKEVHDSSVEAEVVNVCVDTELQPGIARESFDHVIIFYDGTADLTPFLGASFEALRPSGKLTITFSDDAVVNVIKTNVIIAGFIDVKLPGGQMLTAKKVDFSSIETVPLKLPNVASTSEDIIDEKSLLAPEDFNKPENAKSGCGDSTESGKKKRACKNCTCGLAEQEAAGVDQPVAKSSCGNCALGDAFRCSTCPYLGMPPFKPGETVKLQNVDDF</sequence>
<dbReference type="Proteomes" id="UP000887576">
    <property type="component" value="Unplaced"/>
</dbReference>
<name>A0AC34QYT2_9BILA</name>
<proteinExistence type="predicted"/>
<evidence type="ECO:0000313" key="1">
    <source>
        <dbReference type="Proteomes" id="UP000887576"/>
    </source>
</evidence>
<reference evidence="2" key="1">
    <citation type="submission" date="2022-11" db="UniProtKB">
        <authorList>
            <consortium name="WormBaseParasite"/>
        </authorList>
    </citation>
    <scope>IDENTIFICATION</scope>
</reference>
<evidence type="ECO:0000313" key="2">
    <source>
        <dbReference type="WBParaSite" id="JU765_v2.g20490.t1"/>
    </source>
</evidence>
<protein>
    <submittedName>
        <fullName evidence="2">Anamorsin homolog</fullName>
    </submittedName>
</protein>